<comment type="caution">
    <text evidence="3">The sequence shown here is derived from an EMBL/GenBank/DDBJ whole genome shotgun (WGS) entry which is preliminary data.</text>
</comment>
<feature type="compositionally biased region" description="Polar residues" evidence="1">
    <location>
        <begin position="52"/>
        <end position="68"/>
    </location>
</feature>
<evidence type="ECO:0000313" key="3">
    <source>
        <dbReference type="EMBL" id="CAF9938346.1"/>
    </source>
</evidence>
<feature type="chain" id="PRO_5034655817" evidence="2">
    <location>
        <begin position="28"/>
        <end position="103"/>
    </location>
</feature>
<dbReference type="OrthoDB" id="10600758at2759"/>
<protein>
    <submittedName>
        <fullName evidence="3">Uncharacterized protein</fullName>
    </submittedName>
</protein>
<feature type="signal peptide" evidence="2">
    <location>
        <begin position="1"/>
        <end position="27"/>
    </location>
</feature>
<feature type="compositionally biased region" description="Polar residues" evidence="1">
    <location>
        <begin position="88"/>
        <end position="103"/>
    </location>
</feature>
<reference evidence="3" key="1">
    <citation type="submission" date="2021-03" db="EMBL/GenBank/DDBJ databases">
        <authorList>
            <person name="Tagirdzhanova G."/>
        </authorList>
    </citation>
    <scope>NUCLEOTIDE SEQUENCE</scope>
</reference>
<evidence type="ECO:0000256" key="1">
    <source>
        <dbReference type="SAM" id="MobiDB-lite"/>
    </source>
</evidence>
<keyword evidence="4" id="KW-1185">Reference proteome</keyword>
<dbReference type="AlphaFoldDB" id="A0A8H3GDG9"/>
<evidence type="ECO:0000256" key="2">
    <source>
        <dbReference type="SAM" id="SignalP"/>
    </source>
</evidence>
<dbReference type="EMBL" id="CAJPDR010000509">
    <property type="protein sequence ID" value="CAF9938346.1"/>
    <property type="molecule type" value="Genomic_DNA"/>
</dbReference>
<keyword evidence="2" id="KW-0732">Signal</keyword>
<evidence type="ECO:0000313" key="4">
    <source>
        <dbReference type="Proteomes" id="UP000664203"/>
    </source>
</evidence>
<sequence length="103" mass="11118">MQLSFVITLPLISTLLILTTVQGSADANNCSTFGPTSAYQIYSSHPDLSTDLTIQTNGTANSTRLSSRSNEKRHSSKSRRAAHIPFTFSVSQDAGNTNNQDLV</sequence>
<feature type="region of interest" description="Disordered" evidence="1">
    <location>
        <begin position="52"/>
        <end position="103"/>
    </location>
</feature>
<name>A0A8H3GDG9_9LECA</name>
<gene>
    <name evidence="3" type="ORF">ALECFALPRED_007611</name>
</gene>
<dbReference type="Proteomes" id="UP000664203">
    <property type="component" value="Unassembled WGS sequence"/>
</dbReference>
<proteinExistence type="predicted"/>
<feature type="non-terminal residue" evidence="3">
    <location>
        <position position="103"/>
    </location>
</feature>
<accession>A0A8H3GDG9</accession>
<organism evidence="3 4">
    <name type="scientific">Alectoria fallacina</name>
    <dbReference type="NCBI Taxonomy" id="1903189"/>
    <lineage>
        <taxon>Eukaryota</taxon>
        <taxon>Fungi</taxon>
        <taxon>Dikarya</taxon>
        <taxon>Ascomycota</taxon>
        <taxon>Pezizomycotina</taxon>
        <taxon>Lecanoromycetes</taxon>
        <taxon>OSLEUM clade</taxon>
        <taxon>Lecanoromycetidae</taxon>
        <taxon>Lecanorales</taxon>
        <taxon>Lecanorineae</taxon>
        <taxon>Parmeliaceae</taxon>
        <taxon>Alectoria</taxon>
    </lineage>
</organism>